<dbReference type="InterPro" id="IPR036236">
    <property type="entry name" value="Znf_C2H2_sf"/>
</dbReference>
<dbReference type="FunFam" id="3.30.160.60:FF:002343">
    <property type="entry name" value="Zinc finger protein 33A"/>
    <property type="match status" value="2"/>
</dbReference>
<feature type="domain" description="C2H2-type" evidence="12">
    <location>
        <begin position="529"/>
        <end position="556"/>
    </location>
</feature>
<dbReference type="Proteomes" id="UP000694620">
    <property type="component" value="Chromosome 1"/>
</dbReference>
<sequence length="605" mass="68882">MYIMEERCPAVQEPLKVEYKSENECLHEVSDDKDGENCTVHRGLIVMNTTEKRSVAIKEEDCEWESVYRQQESPVIKMDDCGWWSKSIKEDSEETTNSADTEKSKALNGIKEEEDMKSESITQHVCTDEEVTGEEFTPRPHSLHNLNHNVESDAFKPDMTRSQKASWSSFSVEDFQQTDCVIPPSFIESSLQCKPHQVLDNENIKILKSGSDILTQNALQDSSPHIVKLTRTATMNIQQQLQSSDAEAVEVCEDLRKTIACKSNYKDTKNCIRPKTNFCSECGKQFSRSNNLQIHKRIHTGEKPYGCSECGSRFTTNTDLQNHSRIHTGEKPYCCSECGKRFSFSSGLKAHKRIHTGEKPYCCSECGKQFSQIGHLQAHTRVHTGQKPYRCCECGKEFSTSSILQRHKRIHTGEKPYGCSECGSRFTTSTDRQNHLRVHTGEKPYCCSECGKQFSEKRSLRLHTRIHTGEKPYGCLECGKQFFCSSQLQRHTKVHNGEKPYHCLECGKQFSTCSHLQRHKRIHTGEKPYCCLECDKRFSTSSHLQRHSRIHTRNHITALNVVNNAPQVAIFGGTQEFTVERTNPLCSDKSVNFRALPANNCAVPP</sequence>
<feature type="domain" description="C2H2-type" evidence="12">
    <location>
        <begin position="277"/>
        <end position="304"/>
    </location>
</feature>
<dbReference type="GO" id="GO:0005667">
    <property type="term" value="C:transcription regulator complex"/>
    <property type="evidence" value="ECO:0007669"/>
    <property type="project" value="TreeGrafter"/>
</dbReference>
<dbReference type="FunFam" id="3.30.160.60:FF:000663">
    <property type="entry name" value="Zinc finger protein 45"/>
    <property type="match status" value="1"/>
</dbReference>
<feature type="domain" description="C2H2-type" evidence="12">
    <location>
        <begin position="445"/>
        <end position="472"/>
    </location>
</feature>
<dbReference type="AlphaFoldDB" id="A0A8C4ST64"/>
<dbReference type="FunFam" id="3.30.160.60:FF:002063">
    <property type="entry name" value="RB associated KRAB zinc finger"/>
    <property type="match status" value="1"/>
</dbReference>
<evidence type="ECO:0000259" key="12">
    <source>
        <dbReference type="PROSITE" id="PS50157"/>
    </source>
</evidence>
<evidence type="ECO:0000256" key="1">
    <source>
        <dbReference type="ARBA" id="ARBA00004123"/>
    </source>
</evidence>
<comment type="similarity">
    <text evidence="2">Belongs to the krueppel C2H2-type zinc-finger protein family.</text>
</comment>
<keyword evidence="14" id="KW-1185">Reference proteome</keyword>
<accession>A0A8C4ST64</accession>
<protein>
    <recommendedName>
        <fullName evidence="12">C2H2-type domain-containing protein</fullName>
    </recommendedName>
</protein>
<dbReference type="SMART" id="SM00355">
    <property type="entry name" value="ZnF_C2H2"/>
    <property type="match status" value="10"/>
</dbReference>
<evidence type="ECO:0000256" key="4">
    <source>
        <dbReference type="ARBA" id="ARBA00022737"/>
    </source>
</evidence>
<dbReference type="FunFam" id="3.30.160.60:FF:001155">
    <property type="entry name" value="Zinc finger 30C"/>
    <property type="match status" value="2"/>
</dbReference>
<evidence type="ECO:0000256" key="2">
    <source>
        <dbReference type="ARBA" id="ARBA00006991"/>
    </source>
</evidence>
<dbReference type="GO" id="GO:0008270">
    <property type="term" value="F:zinc ion binding"/>
    <property type="evidence" value="ECO:0007669"/>
    <property type="project" value="UniProtKB-KW"/>
</dbReference>
<evidence type="ECO:0000256" key="7">
    <source>
        <dbReference type="ARBA" id="ARBA00023015"/>
    </source>
</evidence>
<evidence type="ECO:0000256" key="8">
    <source>
        <dbReference type="ARBA" id="ARBA00023125"/>
    </source>
</evidence>
<dbReference type="GO" id="GO:0031519">
    <property type="term" value="C:PcG protein complex"/>
    <property type="evidence" value="ECO:0007669"/>
    <property type="project" value="TreeGrafter"/>
</dbReference>
<evidence type="ECO:0000313" key="13">
    <source>
        <dbReference type="Ensembl" id="ENSECRP00000019317.1"/>
    </source>
</evidence>
<dbReference type="Ensembl" id="ENSECRT00000019711.1">
    <property type="protein sequence ID" value="ENSECRP00000019317.1"/>
    <property type="gene ID" value="ENSECRG00000012929.1"/>
</dbReference>
<dbReference type="PANTHER" id="PTHR14003:SF23">
    <property type="entry name" value="ZINC FINGER PROTEIN 143"/>
    <property type="match status" value="1"/>
</dbReference>
<dbReference type="GO" id="GO:0000785">
    <property type="term" value="C:chromatin"/>
    <property type="evidence" value="ECO:0007669"/>
    <property type="project" value="TreeGrafter"/>
</dbReference>
<reference evidence="13" key="1">
    <citation type="submission" date="2021-06" db="EMBL/GenBank/DDBJ databases">
        <authorList>
            <consortium name="Wellcome Sanger Institute Data Sharing"/>
        </authorList>
    </citation>
    <scope>NUCLEOTIDE SEQUENCE [LARGE SCALE GENOMIC DNA]</scope>
</reference>
<dbReference type="Gene3D" id="3.30.160.60">
    <property type="entry name" value="Classic Zinc Finger"/>
    <property type="match status" value="10"/>
</dbReference>
<feature type="domain" description="C2H2-type" evidence="12">
    <location>
        <begin position="305"/>
        <end position="332"/>
    </location>
</feature>
<dbReference type="FunFam" id="3.30.160.60:FF:000690">
    <property type="entry name" value="Zinc finger protein 354C"/>
    <property type="match status" value="1"/>
</dbReference>
<dbReference type="GeneTree" id="ENSGT01150000286952"/>
<feature type="domain" description="C2H2-type" evidence="12">
    <location>
        <begin position="333"/>
        <end position="360"/>
    </location>
</feature>
<keyword evidence="5 11" id="KW-0863">Zinc-finger</keyword>
<keyword evidence="10" id="KW-0539">Nucleus</keyword>
<evidence type="ECO:0000256" key="11">
    <source>
        <dbReference type="PROSITE-ProRule" id="PRU00042"/>
    </source>
</evidence>
<evidence type="ECO:0000256" key="5">
    <source>
        <dbReference type="ARBA" id="ARBA00022771"/>
    </source>
</evidence>
<keyword evidence="3" id="KW-0479">Metal-binding</keyword>
<keyword evidence="7" id="KW-0805">Transcription regulation</keyword>
<dbReference type="PROSITE" id="PS00028">
    <property type="entry name" value="ZINC_FINGER_C2H2_1"/>
    <property type="match status" value="10"/>
</dbReference>
<reference evidence="13" key="2">
    <citation type="submission" date="2025-08" db="UniProtKB">
        <authorList>
            <consortium name="Ensembl"/>
        </authorList>
    </citation>
    <scope>IDENTIFICATION</scope>
</reference>
<dbReference type="PANTHER" id="PTHR14003">
    <property type="entry name" value="TRANSCRIPTIONAL REPRESSOR PROTEIN YY"/>
    <property type="match status" value="1"/>
</dbReference>
<feature type="domain" description="C2H2-type" evidence="12">
    <location>
        <begin position="473"/>
        <end position="500"/>
    </location>
</feature>
<keyword evidence="8" id="KW-0238">DNA-binding</keyword>
<dbReference type="FunFam" id="3.30.160.60:FF:000464">
    <property type="entry name" value="Zinc finger and SCAN domain containing 25"/>
    <property type="match status" value="1"/>
</dbReference>
<evidence type="ECO:0000313" key="14">
    <source>
        <dbReference type="Proteomes" id="UP000694620"/>
    </source>
</evidence>
<comment type="subcellular location">
    <subcellularLocation>
        <location evidence="1">Nucleus</location>
    </subcellularLocation>
</comment>
<proteinExistence type="inferred from homology"/>
<feature type="domain" description="C2H2-type" evidence="12">
    <location>
        <begin position="501"/>
        <end position="528"/>
    </location>
</feature>
<dbReference type="PROSITE" id="PS50157">
    <property type="entry name" value="ZINC_FINGER_C2H2_2"/>
    <property type="match status" value="10"/>
</dbReference>
<reference evidence="13" key="3">
    <citation type="submission" date="2025-09" db="UniProtKB">
        <authorList>
            <consortium name="Ensembl"/>
        </authorList>
    </citation>
    <scope>IDENTIFICATION</scope>
</reference>
<organism evidence="13 14">
    <name type="scientific">Erpetoichthys calabaricus</name>
    <name type="common">Rope fish</name>
    <name type="synonym">Calamoichthys calabaricus</name>
    <dbReference type="NCBI Taxonomy" id="27687"/>
    <lineage>
        <taxon>Eukaryota</taxon>
        <taxon>Metazoa</taxon>
        <taxon>Chordata</taxon>
        <taxon>Craniata</taxon>
        <taxon>Vertebrata</taxon>
        <taxon>Euteleostomi</taxon>
        <taxon>Actinopterygii</taxon>
        <taxon>Polypteriformes</taxon>
        <taxon>Polypteridae</taxon>
        <taxon>Erpetoichthys</taxon>
    </lineage>
</organism>
<dbReference type="InterPro" id="IPR013087">
    <property type="entry name" value="Znf_C2H2_type"/>
</dbReference>
<keyword evidence="9" id="KW-0804">Transcription</keyword>
<evidence type="ECO:0000256" key="6">
    <source>
        <dbReference type="ARBA" id="ARBA00022833"/>
    </source>
</evidence>
<dbReference type="Pfam" id="PF00096">
    <property type="entry name" value="zf-C2H2"/>
    <property type="match status" value="8"/>
</dbReference>
<dbReference type="GO" id="GO:0000978">
    <property type="term" value="F:RNA polymerase II cis-regulatory region sequence-specific DNA binding"/>
    <property type="evidence" value="ECO:0007669"/>
    <property type="project" value="TreeGrafter"/>
</dbReference>
<evidence type="ECO:0000256" key="10">
    <source>
        <dbReference type="ARBA" id="ARBA00023242"/>
    </source>
</evidence>
<feature type="domain" description="C2H2-type" evidence="12">
    <location>
        <begin position="417"/>
        <end position="444"/>
    </location>
</feature>
<keyword evidence="4" id="KW-0677">Repeat</keyword>
<dbReference type="FunFam" id="3.30.160.60:FF:001954">
    <property type="entry name" value="Zinc finger protein 787"/>
    <property type="match status" value="1"/>
</dbReference>
<evidence type="ECO:0000256" key="3">
    <source>
        <dbReference type="ARBA" id="ARBA00022723"/>
    </source>
</evidence>
<feature type="domain" description="C2H2-type" evidence="12">
    <location>
        <begin position="389"/>
        <end position="416"/>
    </location>
</feature>
<dbReference type="FunFam" id="3.30.160.60:FF:001498">
    <property type="entry name" value="Zinc finger protein 404"/>
    <property type="match status" value="1"/>
</dbReference>
<evidence type="ECO:0000256" key="9">
    <source>
        <dbReference type="ARBA" id="ARBA00023163"/>
    </source>
</evidence>
<feature type="domain" description="C2H2-type" evidence="12">
    <location>
        <begin position="361"/>
        <end position="388"/>
    </location>
</feature>
<keyword evidence="6" id="KW-0862">Zinc</keyword>
<dbReference type="SUPFAM" id="SSF57667">
    <property type="entry name" value="beta-beta-alpha zinc fingers"/>
    <property type="match status" value="6"/>
</dbReference>
<name>A0A8C4ST64_ERPCA</name>
<dbReference type="GO" id="GO:0000981">
    <property type="term" value="F:DNA-binding transcription factor activity, RNA polymerase II-specific"/>
    <property type="evidence" value="ECO:0007669"/>
    <property type="project" value="TreeGrafter"/>
</dbReference>